<dbReference type="GO" id="GO:0071169">
    <property type="term" value="P:establishment of protein localization to chromatin"/>
    <property type="evidence" value="ECO:0007669"/>
    <property type="project" value="TreeGrafter"/>
</dbReference>
<evidence type="ECO:0000256" key="5">
    <source>
        <dbReference type="ARBA" id="ARBA00023306"/>
    </source>
</evidence>
<name>A0AAJ5YSV2_9BASI</name>
<dbReference type="GO" id="GO:0140588">
    <property type="term" value="P:chromatin looping"/>
    <property type="evidence" value="ECO:0007669"/>
    <property type="project" value="InterPro"/>
</dbReference>
<dbReference type="GO" id="GO:0034087">
    <property type="term" value="P:establishment of mitotic sister chromatid cohesion"/>
    <property type="evidence" value="ECO:0007669"/>
    <property type="project" value="TreeGrafter"/>
</dbReference>
<feature type="region of interest" description="Disordered" evidence="7">
    <location>
        <begin position="1400"/>
        <end position="1448"/>
    </location>
</feature>
<accession>A0AAJ5YSV2</accession>
<dbReference type="InterPro" id="IPR011989">
    <property type="entry name" value="ARM-like"/>
</dbReference>
<evidence type="ECO:0000313" key="10">
    <source>
        <dbReference type="Proteomes" id="UP001219567"/>
    </source>
</evidence>
<evidence type="ECO:0000256" key="3">
    <source>
        <dbReference type="ARBA" id="ARBA00022737"/>
    </source>
</evidence>
<dbReference type="InterPro" id="IPR024986">
    <property type="entry name" value="Nipped-B_C"/>
</dbReference>
<comment type="similarity">
    <text evidence="2 6">Belongs to the SCC2/Nipped-B family.</text>
</comment>
<dbReference type="InterPro" id="IPR016024">
    <property type="entry name" value="ARM-type_fold"/>
</dbReference>
<dbReference type="Pfam" id="PF12830">
    <property type="entry name" value="Nipped-B_C"/>
    <property type="match status" value="1"/>
</dbReference>
<keyword evidence="4 6" id="KW-0539">Nucleus</keyword>
<dbReference type="GO" id="GO:1990414">
    <property type="term" value="P:replication-born double-strand break repair via sister chromatid exchange"/>
    <property type="evidence" value="ECO:0007669"/>
    <property type="project" value="TreeGrafter"/>
</dbReference>
<evidence type="ECO:0000256" key="4">
    <source>
        <dbReference type="ARBA" id="ARBA00023242"/>
    </source>
</evidence>
<dbReference type="PANTHER" id="PTHR21704">
    <property type="entry name" value="NIPPED-B-LIKE PROTEIN DELANGIN SCC2-RELATED"/>
    <property type="match status" value="1"/>
</dbReference>
<dbReference type="Proteomes" id="UP001219567">
    <property type="component" value="Chromosome 2"/>
</dbReference>
<gene>
    <name evidence="9" type="primary">SCC2</name>
    <name evidence="9" type="ORF">MYAM1_001894</name>
</gene>
<dbReference type="Pfam" id="PF12765">
    <property type="entry name" value="Cohesin_HEAT"/>
    <property type="match status" value="1"/>
</dbReference>
<feature type="region of interest" description="Disordered" evidence="7">
    <location>
        <begin position="1"/>
        <end position="44"/>
    </location>
</feature>
<dbReference type="Gene3D" id="1.25.10.10">
    <property type="entry name" value="Leucine-rich Repeat Variant"/>
    <property type="match status" value="1"/>
</dbReference>
<keyword evidence="10" id="KW-1185">Reference proteome</keyword>
<evidence type="ECO:0000256" key="1">
    <source>
        <dbReference type="ARBA" id="ARBA00004123"/>
    </source>
</evidence>
<dbReference type="InterPro" id="IPR026003">
    <property type="entry name" value="Cohesin_HEAT"/>
</dbReference>
<keyword evidence="5 6" id="KW-0131">Cell cycle</keyword>
<organism evidence="9 10">
    <name type="scientific">Malassezia yamatoensis</name>
    <dbReference type="NCBI Taxonomy" id="253288"/>
    <lineage>
        <taxon>Eukaryota</taxon>
        <taxon>Fungi</taxon>
        <taxon>Dikarya</taxon>
        <taxon>Basidiomycota</taxon>
        <taxon>Ustilaginomycotina</taxon>
        <taxon>Malasseziomycetes</taxon>
        <taxon>Malasseziales</taxon>
        <taxon>Malasseziaceae</taxon>
        <taxon>Malassezia</taxon>
    </lineage>
</organism>
<evidence type="ECO:0000256" key="7">
    <source>
        <dbReference type="SAM" id="MobiDB-lite"/>
    </source>
</evidence>
<protein>
    <recommendedName>
        <fullName evidence="6">Sister chromatid cohesion protein</fullName>
    </recommendedName>
</protein>
<comment type="subcellular location">
    <subcellularLocation>
        <location evidence="1 6">Nucleus</location>
    </subcellularLocation>
</comment>
<evidence type="ECO:0000256" key="2">
    <source>
        <dbReference type="ARBA" id="ARBA00009252"/>
    </source>
</evidence>
<sequence length="1516" mass="168466">MVKGGADAFPISPPTRKEAGRPFVPSSPDAESLDSLESDLPLRLRERPIASSSYLGKHEASDDLSSEATKIVKLSSSDTAELIMATSDAFDGQVDDSWDLDDAELYSGENLLLTSEEPQQSIENGRGTHRPISQLQALIDSFAVQEGSQPRKWSQQDGPEDVLKKRALQELQSLLRLCTRKSDLLRTTASDDFNEDSNLMDLGVTRLSCLMTILEATIRHAFCGVRDNTSIGQCISASISGLLSAQCIMLIYSSAQVVKNLFSEETMELCIATIKLAIDKIVVPIMESQSNDSGNTAKYLDSLNTDKSSNVSQETTAHFHLTCSTMAFLDRVVMLSSVIMSDTLVIVCVYLAIAPFYAQDNRVSIPNSSSVYCQAYALHPLRLCGLSILREIFAHYTEQRAWVLSELLASLLRLPDLRHRSREFRLANGKKIYTMTALLLQLIQAASADNASKRERARAWLEEEQSVKNPLSELPQAGVYTLAGATAAFLAQKASQAKLVKNSLDLSYASVVYALMEDLLSVFLLPDWPAAPLLLACFCKTFMGYVRDAKSSVDAKAIALDHIGTVAARIKQAQIEISDSCEHGSLLQSMTRICAEQDVDALHQREQAVYGVAKRLSKHKEAGTSGAIAFHLGQLGFEILQAVERLRAKSDDDAHGKKIILELQRVYDRIPLCEFGSEINKLTVPQLVLSSDYFVDTKSLLALLLQGADAQALATRARALRGIGNLAAVDNTLLLNTKVRSVILSHITDASASVRETAVATIGVFMLIDKEARALHWSEILERILDANVGVRKRVLRLMCNFYSLENDYAHKLELIIKILRCVHDDDVGIQTMAINTLTDIWFPECNLSEAHESKAESVAVVVQMLTDIGARVKERPSPLSSFLHQLDSHVDGFFTRLGALVDQLLANLFVESPSTSALVLDHVCVVQMLVSTHPGVLTIRRAMQLLPYVSGAESVSTNFNWLMQTEDVAVMEQILYIYQSSLPYMPRTAFAFANALEQTLLPLISRCPLRPDSSALQALVACFCSVIEHHTHNQALIERSFERCIDRLKTIANEADQQSTSFDRAKFLLMRITALLCRYGGLELSVVHQTLDVLIQLYKLPSYRLASLMALSPVLCASPALFLDERVVNALNASFLDRIPGERHLALRVLLDYLDLEANQAVLKTEAVVPSMQLDMLNELLGTTNQHADTGIASALVQRYASQVLKAAVDIDQGSSQRTAMELLQLAVLQGLIHPMQCTPVLVALETAEEHALRRRALSLHRHLATKHMSMLATQTKNPIYVSFQFQKKRCKPHRPKGYRVEDEPMALLEDWYSLLREQRNGRHAFLRTLVRMMDIPQPFQCFSQAVDLACYAAENLATLQYRVLDEPLDVLHELHMLYAGTGLQVLGQAERYLRRRGPSPLTDEEEEDQVPAQQQIDHSEVSKEPTYTDPNPNLGNDQDQPRDSELSQPLVSDDLQEPATHESVHLARSAIIVQLTHSLMEHLKKLYKLSDSYVEWTDAGNTKNMQQADVQNEQ</sequence>
<dbReference type="EMBL" id="CP119944">
    <property type="protein sequence ID" value="WFC99152.1"/>
    <property type="molecule type" value="Genomic_DNA"/>
</dbReference>
<dbReference type="CDD" id="cd23958">
    <property type="entry name" value="SCC2"/>
    <property type="match status" value="1"/>
</dbReference>
<dbReference type="GO" id="GO:0061775">
    <property type="term" value="F:cohesin loader activity"/>
    <property type="evidence" value="ECO:0007669"/>
    <property type="project" value="InterPro"/>
</dbReference>
<dbReference type="SUPFAM" id="SSF48371">
    <property type="entry name" value="ARM repeat"/>
    <property type="match status" value="1"/>
</dbReference>
<evidence type="ECO:0000259" key="8">
    <source>
        <dbReference type="Pfam" id="PF12830"/>
    </source>
</evidence>
<proteinExistence type="inferred from homology"/>
<feature type="domain" description="Sister chromatid cohesion C-terminal" evidence="8">
    <location>
        <begin position="1194"/>
        <end position="1376"/>
    </location>
</feature>
<evidence type="ECO:0000313" key="9">
    <source>
        <dbReference type="EMBL" id="WFC99152.1"/>
    </source>
</evidence>
<reference evidence="9 10" key="1">
    <citation type="submission" date="2023-03" db="EMBL/GenBank/DDBJ databases">
        <title>Mating type loci evolution in Malassezia.</title>
        <authorList>
            <person name="Coelho M.A."/>
        </authorList>
    </citation>
    <scope>NUCLEOTIDE SEQUENCE [LARGE SCALE GENOMIC DNA]</scope>
    <source>
        <strain evidence="9 10">CBS 9725</strain>
    </source>
</reference>
<dbReference type="GO" id="GO:0090694">
    <property type="term" value="C:Scc2-Scc4 cohesin loading complex"/>
    <property type="evidence" value="ECO:0007669"/>
    <property type="project" value="TreeGrafter"/>
</dbReference>
<dbReference type="GO" id="GO:0003682">
    <property type="term" value="F:chromatin binding"/>
    <property type="evidence" value="ECO:0007669"/>
    <property type="project" value="TreeGrafter"/>
</dbReference>
<dbReference type="InterPro" id="IPR033031">
    <property type="entry name" value="Scc2/Nipped-B"/>
</dbReference>
<evidence type="ECO:0000256" key="6">
    <source>
        <dbReference type="RuleBase" id="RU364107"/>
    </source>
</evidence>
<dbReference type="GO" id="GO:0010468">
    <property type="term" value="P:regulation of gene expression"/>
    <property type="evidence" value="ECO:0007669"/>
    <property type="project" value="InterPro"/>
</dbReference>
<feature type="compositionally biased region" description="Polar residues" evidence="7">
    <location>
        <begin position="1430"/>
        <end position="1440"/>
    </location>
</feature>
<keyword evidence="3 6" id="KW-0677">Repeat</keyword>
<dbReference type="PANTHER" id="PTHR21704:SF18">
    <property type="entry name" value="NIPPED-B-LIKE PROTEIN"/>
    <property type="match status" value="1"/>
</dbReference>